<dbReference type="CDD" id="cd00099">
    <property type="entry name" value="IgV"/>
    <property type="match status" value="1"/>
</dbReference>
<keyword evidence="4 9" id="KW-1133">Transmembrane helix</keyword>
<keyword evidence="7" id="KW-0325">Glycoprotein</keyword>
<dbReference type="Ensembl" id="ENSSFOT00015051823.1">
    <property type="protein sequence ID" value="ENSSFOP00015041112.1"/>
    <property type="gene ID" value="ENSSFOG00015029480.1"/>
</dbReference>
<feature type="domain" description="Ig-like" evidence="10">
    <location>
        <begin position="81"/>
        <end position="172"/>
    </location>
</feature>
<evidence type="ECO:0000256" key="5">
    <source>
        <dbReference type="ARBA" id="ARBA00023136"/>
    </source>
</evidence>
<dbReference type="Proteomes" id="UP000694397">
    <property type="component" value="Chromosome 3"/>
</dbReference>
<gene>
    <name evidence="11" type="primary">si:ch211-137i24.12</name>
</gene>
<proteinExistence type="predicted"/>
<dbReference type="SMART" id="SM00406">
    <property type="entry name" value="IGv"/>
    <property type="match status" value="1"/>
</dbReference>
<feature type="transmembrane region" description="Helical" evidence="9">
    <location>
        <begin position="202"/>
        <end position="224"/>
    </location>
</feature>
<keyword evidence="5 9" id="KW-0472">Membrane</keyword>
<dbReference type="SUPFAM" id="SSF48726">
    <property type="entry name" value="Immunoglobulin"/>
    <property type="match status" value="1"/>
</dbReference>
<keyword evidence="12" id="KW-1185">Reference proteome</keyword>
<dbReference type="PANTHER" id="PTHR13869:SF38">
    <property type="entry name" value="NATURAL CYTOTOXICITY TRIGGERING RECEPTOR 3"/>
    <property type="match status" value="1"/>
</dbReference>
<dbReference type="AlphaFoldDB" id="A0A8C9SX96"/>
<evidence type="ECO:0000313" key="11">
    <source>
        <dbReference type="Ensembl" id="ENSSFOP00015041112.1"/>
    </source>
</evidence>
<dbReference type="InterPro" id="IPR000920">
    <property type="entry name" value="Myelin_P0-rel"/>
</dbReference>
<dbReference type="InterPro" id="IPR007110">
    <property type="entry name" value="Ig-like_dom"/>
</dbReference>
<dbReference type="OrthoDB" id="7225082at2759"/>
<evidence type="ECO:0000256" key="6">
    <source>
        <dbReference type="ARBA" id="ARBA00023157"/>
    </source>
</evidence>
<keyword evidence="8" id="KW-0393">Immunoglobulin domain</keyword>
<keyword evidence="3" id="KW-0732">Signal</keyword>
<dbReference type="InterPro" id="IPR013783">
    <property type="entry name" value="Ig-like_fold"/>
</dbReference>
<dbReference type="SMART" id="SM00409">
    <property type="entry name" value="IG"/>
    <property type="match status" value="1"/>
</dbReference>
<keyword evidence="2 9" id="KW-0812">Transmembrane</keyword>
<reference evidence="11" key="3">
    <citation type="submission" date="2025-09" db="UniProtKB">
        <authorList>
            <consortium name="Ensembl"/>
        </authorList>
    </citation>
    <scope>IDENTIFICATION</scope>
</reference>
<evidence type="ECO:0000256" key="8">
    <source>
        <dbReference type="ARBA" id="ARBA00023319"/>
    </source>
</evidence>
<evidence type="ECO:0000259" key="10">
    <source>
        <dbReference type="PROSITE" id="PS50835"/>
    </source>
</evidence>
<evidence type="ECO:0000256" key="4">
    <source>
        <dbReference type="ARBA" id="ARBA00022989"/>
    </source>
</evidence>
<evidence type="ECO:0000256" key="3">
    <source>
        <dbReference type="ARBA" id="ARBA00022729"/>
    </source>
</evidence>
<name>A0A8C9SX96_SCLFO</name>
<dbReference type="Pfam" id="PF07686">
    <property type="entry name" value="V-set"/>
    <property type="match status" value="1"/>
</dbReference>
<dbReference type="InterPro" id="IPR003599">
    <property type="entry name" value="Ig_sub"/>
</dbReference>
<organism evidence="11 12">
    <name type="scientific">Scleropages formosus</name>
    <name type="common">Asian bonytongue</name>
    <name type="synonym">Osteoglossum formosum</name>
    <dbReference type="NCBI Taxonomy" id="113540"/>
    <lineage>
        <taxon>Eukaryota</taxon>
        <taxon>Metazoa</taxon>
        <taxon>Chordata</taxon>
        <taxon>Craniata</taxon>
        <taxon>Vertebrata</taxon>
        <taxon>Euteleostomi</taxon>
        <taxon>Actinopterygii</taxon>
        <taxon>Neopterygii</taxon>
        <taxon>Teleostei</taxon>
        <taxon>Osteoglossocephala</taxon>
        <taxon>Osteoglossomorpha</taxon>
        <taxon>Osteoglossiformes</taxon>
        <taxon>Osteoglossidae</taxon>
        <taxon>Scleropages</taxon>
    </lineage>
</organism>
<dbReference type="Gene3D" id="2.60.40.10">
    <property type="entry name" value="Immunoglobulins"/>
    <property type="match status" value="1"/>
</dbReference>
<dbReference type="GeneID" id="108923779"/>
<dbReference type="PROSITE" id="PS50835">
    <property type="entry name" value="IG_LIKE"/>
    <property type="match status" value="1"/>
</dbReference>
<evidence type="ECO:0000256" key="7">
    <source>
        <dbReference type="ARBA" id="ARBA00023180"/>
    </source>
</evidence>
<dbReference type="GeneTree" id="ENSGT01030000235354"/>
<sequence>MRQALPILLPSVEPRALRAMVLLTGAARLTLTPLWVLLLLGELTSVCLICNGAVTSELSNSTDVHTHLSKIPAMSPTEVVPALEQSPEKVKAEEGEDVTFSCLVKGVFLTETAVQWHHHGPQGEQTVLKGNHTEGDGFVGRVFLSGNLGGGDVSMTLLNVSLEDRGVFLCLVGVHNGTVLQGSGTKLSILQRKGLLGLQESVGTIVGVAVAALGVAIGFVAIIVTQFREKLNCLQK</sequence>
<reference evidence="11" key="2">
    <citation type="submission" date="2025-08" db="UniProtKB">
        <authorList>
            <consortium name="Ensembl"/>
        </authorList>
    </citation>
    <scope>IDENTIFICATION</scope>
</reference>
<protein>
    <submittedName>
        <fullName evidence="11">Uncharacterized LOC108923779</fullName>
    </submittedName>
</protein>
<accession>A0A8C9SX96</accession>
<dbReference type="InterPro" id="IPR036179">
    <property type="entry name" value="Ig-like_dom_sf"/>
</dbReference>
<evidence type="ECO:0000256" key="9">
    <source>
        <dbReference type="SAM" id="Phobius"/>
    </source>
</evidence>
<keyword evidence="6" id="KW-1015">Disulfide bond</keyword>
<dbReference type="PANTHER" id="PTHR13869">
    <property type="entry name" value="MYELIN P0 RELATED"/>
    <property type="match status" value="1"/>
</dbReference>
<comment type="subcellular location">
    <subcellularLocation>
        <location evidence="1">Membrane</location>
        <topology evidence="1">Single-pass type I membrane protein</topology>
    </subcellularLocation>
</comment>
<evidence type="ECO:0000313" key="12">
    <source>
        <dbReference type="Proteomes" id="UP000694397"/>
    </source>
</evidence>
<reference evidence="11 12" key="1">
    <citation type="submission" date="2019-04" db="EMBL/GenBank/DDBJ databases">
        <authorList>
            <consortium name="Wellcome Sanger Institute Data Sharing"/>
        </authorList>
    </citation>
    <scope>NUCLEOTIDE SEQUENCE [LARGE SCALE GENOMIC DNA]</scope>
</reference>
<evidence type="ECO:0000256" key="2">
    <source>
        <dbReference type="ARBA" id="ARBA00022692"/>
    </source>
</evidence>
<dbReference type="KEGG" id="sfm:108923779"/>
<dbReference type="GO" id="GO:0005886">
    <property type="term" value="C:plasma membrane"/>
    <property type="evidence" value="ECO:0007669"/>
    <property type="project" value="TreeGrafter"/>
</dbReference>
<dbReference type="InterPro" id="IPR013106">
    <property type="entry name" value="Ig_V-set"/>
</dbReference>
<evidence type="ECO:0000256" key="1">
    <source>
        <dbReference type="ARBA" id="ARBA00004479"/>
    </source>
</evidence>